<gene>
    <name evidence="1" type="ORF">LLUT_LOCUS7613</name>
</gene>
<dbReference type="AlphaFoldDB" id="A0AAV1WBH5"/>
<evidence type="ECO:0000313" key="2">
    <source>
        <dbReference type="Proteomes" id="UP001497480"/>
    </source>
</evidence>
<dbReference type="EMBL" id="CAXHTB010000005">
    <property type="protein sequence ID" value="CAL0306553.1"/>
    <property type="molecule type" value="Genomic_DNA"/>
</dbReference>
<sequence length="93" mass="11118">MVSFRFRKKPSIRVQRDFRIITHWEEQSSILQVKDLLHLPSQSTAEQSATLVNESPHAPRSWFDRSTYTFHTNYLNFSLDNRSFESPIQRLQH</sequence>
<evidence type="ECO:0000313" key="1">
    <source>
        <dbReference type="EMBL" id="CAL0306553.1"/>
    </source>
</evidence>
<name>A0AAV1WBH5_LUPLU</name>
<protein>
    <submittedName>
        <fullName evidence="1">Uncharacterized protein</fullName>
    </submittedName>
</protein>
<organism evidence="1 2">
    <name type="scientific">Lupinus luteus</name>
    <name type="common">European yellow lupine</name>
    <dbReference type="NCBI Taxonomy" id="3873"/>
    <lineage>
        <taxon>Eukaryota</taxon>
        <taxon>Viridiplantae</taxon>
        <taxon>Streptophyta</taxon>
        <taxon>Embryophyta</taxon>
        <taxon>Tracheophyta</taxon>
        <taxon>Spermatophyta</taxon>
        <taxon>Magnoliopsida</taxon>
        <taxon>eudicotyledons</taxon>
        <taxon>Gunneridae</taxon>
        <taxon>Pentapetalae</taxon>
        <taxon>rosids</taxon>
        <taxon>fabids</taxon>
        <taxon>Fabales</taxon>
        <taxon>Fabaceae</taxon>
        <taxon>Papilionoideae</taxon>
        <taxon>50 kb inversion clade</taxon>
        <taxon>genistoids sensu lato</taxon>
        <taxon>core genistoids</taxon>
        <taxon>Genisteae</taxon>
        <taxon>Lupinus</taxon>
    </lineage>
</organism>
<dbReference type="Proteomes" id="UP001497480">
    <property type="component" value="Unassembled WGS sequence"/>
</dbReference>
<reference evidence="1 2" key="1">
    <citation type="submission" date="2024-03" db="EMBL/GenBank/DDBJ databases">
        <authorList>
            <person name="Martinez-Hernandez J."/>
        </authorList>
    </citation>
    <scope>NUCLEOTIDE SEQUENCE [LARGE SCALE GENOMIC DNA]</scope>
</reference>
<accession>A0AAV1WBH5</accession>
<keyword evidence="2" id="KW-1185">Reference proteome</keyword>
<comment type="caution">
    <text evidence="1">The sequence shown here is derived from an EMBL/GenBank/DDBJ whole genome shotgun (WGS) entry which is preliminary data.</text>
</comment>
<proteinExistence type="predicted"/>